<dbReference type="GeneID" id="19904621"/>
<dbReference type="STRING" id="1168221.R7Z2M9"/>
<feature type="compositionally biased region" description="Acidic residues" evidence="2">
    <location>
        <begin position="175"/>
        <end position="185"/>
    </location>
</feature>
<feature type="region of interest" description="Disordered" evidence="2">
    <location>
        <begin position="1"/>
        <end position="21"/>
    </location>
</feature>
<evidence type="ECO:0000259" key="3">
    <source>
        <dbReference type="Pfam" id="PF01846"/>
    </source>
</evidence>
<feature type="domain" description="FF" evidence="3">
    <location>
        <begin position="195"/>
        <end position="245"/>
    </location>
</feature>
<feature type="compositionally biased region" description="Acidic residues" evidence="2">
    <location>
        <begin position="75"/>
        <end position="85"/>
    </location>
</feature>
<dbReference type="Proteomes" id="UP000016924">
    <property type="component" value="Unassembled WGS sequence"/>
</dbReference>
<evidence type="ECO:0000256" key="2">
    <source>
        <dbReference type="SAM" id="MobiDB-lite"/>
    </source>
</evidence>
<dbReference type="SUPFAM" id="SSF51045">
    <property type="entry name" value="WW domain"/>
    <property type="match status" value="1"/>
</dbReference>
<dbReference type="PANTHER" id="PTHR15377">
    <property type="entry name" value="TRANSCRIPTION ELONGATION REGULATOR 1"/>
    <property type="match status" value="1"/>
</dbReference>
<dbReference type="FunFam" id="2.20.70.10:FF:000049">
    <property type="entry name" value="Transcription elongation regulator 1-like"/>
    <property type="match status" value="1"/>
</dbReference>
<dbReference type="AlphaFoldDB" id="R7Z2M9"/>
<name>R7Z2M9_CONA1</name>
<dbReference type="InterPro" id="IPR036517">
    <property type="entry name" value="FF_domain_sf"/>
</dbReference>
<protein>
    <recommendedName>
        <fullName evidence="3">FF domain-containing protein</fullName>
    </recommendedName>
</protein>
<dbReference type="FunFam" id="1.10.10.440:FF:000035">
    <property type="entry name" value="Putative ff domain protein"/>
    <property type="match status" value="1"/>
</dbReference>
<dbReference type="GO" id="GO:0003712">
    <property type="term" value="F:transcription coregulator activity"/>
    <property type="evidence" value="ECO:0007669"/>
    <property type="project" value="TreeGrafter"/>
</dbReference>
<dbReference type="EMBL" id="JH767593">
    <property type="protein sequence ID" value="EON68161.1"/>
    <property type="molecule type" value="Genomic_DNA"/>
</dbReference>
<dbReference type="InterPro" id="IPR002713">
    <property type="entry name" value="FF_domain"/>
</dbReference>
<dbReference type="OrthoDB" id="410044at2759"/>
<dbReference type="SUPFAM" id="SSF81698">
    <property type="entry name" value="FF domain"/>
    <property type="match status" value="1"/>
</dbReference>
<dbReference type="InterPro" id="IPR045148">
    <property type="entry name" value="TCRG1-like"/>
</dbReference>
<evidence type="ECO:0000256" key="1">
    <source>
        <dbReference type="ARBA" id="ARBA00022737"/>
    </source>
</evidence>
<feature type="compositionally biased region" description="Basic and acidic residues" evidence="2">
    <location>
        <begin position="59"/>
        <end position="74"/>
    </location>
</feature>
<gene>
    <name evidence="4" type="ORF">W97_07310</name>
</gene>
<dbReference type="eggNOG" id="KOG0155">
    <property type="taxonomic scope" value="Eukaryota"/>
</dbReference>
<keyword evidence="1" id="KW-0677">Repeat</keyword>
<dbReference type="Pfam" id="PF01846">
    <property type="entry name" value="FF"/>
    <property type="match status" value="1"/>
</dbReference>
<dbReference type="Gene3D" id="2.20.70.10">
    <property type="match status" value="1"/>
</dbReference>
<feature type="region of interest" description="Disordered" evidence="2">
    <location>
        <begin position="59"/>
        <end position="193"/>
    </location>
</feature>
<accession>R7Z2M9</accession>
<feature type="compositionally biased region" description="Acidic residues" evidence="2">
    <location>
        <begin position="108"/>
        <end position="129"/>
    </location>
</feature>
<sequence>MALTEKATEDEATSAADTGCAPWLLVKTRLGRRFVHNPETNESFWKFPQDVMKGVIEFDRLEREKRERRERGETGEVEDEEEAAAAEELAVAEQGPRPLAPPVAQGEEGGDSSDEYEEVEVTDEEDQGDENNPSKRQRTDEQPQDQPVEFNEDDIAYQLAQMGQDYGLDPGEYGQGEDEDLEEGAEGLPLTESDSKALFRDMLDDYQINPYTIWEKVIEEGRIIEDDRYTVLPNMKSRKETWDEWSRNRIQTLKEQREKQEKEDPRIPYLAFLQTNATPKLYWPEFKRKYRKEPEMKSTKLQDKDREKYYRDYINRLKLPQSTLKADLSALLKSIPLSTLNRSTALAALPPQVLTDIRYISLQPSTRDPLITAYISTLPPAPEASDLTAEEDEEAAKKRQDRERRERALQEREKRVQEEKRRQRRDLEYGRGRLREEEMELQRAMRVGKEGLRAQLDHMDDQNGRPSVEGEHAT</sequence>
<dbReference type="PANTHER" id="PTHR15377:SF3">
    <property type="entry name" value="WW DOMAIN-CONTAINING PROTEIN"/>
    <property type="match status" value="1"/>
</dbReference>
<evidence type="ECO:0000313" key="5">
    <source>
        <dbReference type="Proteomes" id="UP000016924"/>
    </source>
</evidence>
<reference evidence="5" key="1">
    <citation type="submission" date="2012-06" db="EMBL/GenBank/DDBJ databases">
        <title>The genome sequence of Coniosporium apollinis CBS 100218.</title>
        <authorList>
            <consortium name="The Broad Institute Genome Sequencing Platform"/>
            <person name="Cuomo C."/>
            <person name="Gorbushina A."/>
            <person name="Noack S."/>
            <person name="Walker B."/>
            <person name="Young S.K."/>
            <person name="Zeng Q."/>
            <person name="Gargeya S."/>
            <person name="Fitzgerald M."/>
            <person name="Haas B."/>
            <person name="Abouelleil A."/>
            <person name="Alvarado L."/>
            <person name="Arachchi H.M."/>
            <person name="Berlin A.M."/>
            <person name="Chapman S.B."/>
            <person name="Goldberg J."/>
            <person name="Griggs A."/>
            <person name="Gujja S."/>
            <person name="Hansen M."/>
            <person name="Howarth C."/>
            <person name="Imamovic A."/>
            <person name="Larimer J."/>
            <person name="McCowan C."/>
            <person name="Montmayeur A."/>
            <person name="Murphy C."/>
            <person name="Neiman D."/>
            <person name="Pearson M."/>
            <person name="Priest M."/>
            <person name="Roberts A."/>
            <person name="Saif S."/>
            <person name="Shea T."/>
            <person name="Sisk P."/>
            <person name="Sykes S."/>
            <person name="Wortman J."/>
            <person name="Nusbaum C."/>
            <person name="Birren B."/>
        </authorList>
    </citation>
    <scope>NUCLEOTIDE SEQUENCE [LARGE SCALE GENOMIC DNA]</scope>
    <source>
        <strain evidence="5">CBS 100218</strain>
    </source>
</reference>
<evidence type="ECO:0000313" key="4">
    <source>
        <dbReference type="EMBL" id="EON68161.1"/>
    </source>
</evidence>
<dbReference type="HOGENOM" id="CLU_013872_1_0_1"/>
<organism evidence="4 5">
    <name type="scientific">Coniosporium apollinis (strain CBS 100218)</name>
    <name type="common">Rock-inhabiting black yeast</name>
    <dbReference type="NCBI Taxonomy" id="1168221"/>
    <lineage>
        <taxon>Eukaryota</taxon>
        <taxon>Fungi</taxon>
        <taxon>Dikarya</taxon>
        <taxon>Ascomycota</taxon>
        <taxon>Pezizomycotina</taxon>
        <taxon>Dothideomycetes</taxon>
        <taxon>Dothideomycetes incertae sedis</taxon>
        <taxon>Coniosporium</taxon>
    </lineage>
</organism>
<dbReference type="RefSeq" id="XP_007783478.1">
    <property type="nucleotide sequence ID" value="XM_007785288.1"/>
</dbReference>
<dbReference type="Gene3D" id="1.10.10.440">
    <property type="entry name" value="FF domain"/>
    <property type="match status" value="1"/>
</dbReference>
<dbReference type="OMA" id="MLKSTYT"/>
<dbReference type="GO" id="GO:0070063">
    <property type="term" value="F:RNA polymerase binding"/>
    <property type="evidence" value="ECO:0007669"/>
    <property type="project" value="InterPro"/>
</dbReference>
<feature type="compositionally biased region" description="Basic and acidic residues" evidence="2">
    <location>
        <begin position="395"/>
        <end position="474"/>
    </location>
</feature>
<keyword evidence="5" id="KW-1185">Reference proteome</keyword>
<proteinExistence type="predicted"/>
<feature type="region of interest" description="Disordered" evidence="2">
    <location>
        <begin position="380"/>
        <end position="474"/>
    </location>
</feature>
<dbReference type="InterPro" id="IPR036020">
    <property type="entry name" value="WW_dom_sf"/>
</dbReference>
<dbReference type="GO" id="GO:0005634">
    <property type="term" value="C:nucleus"/>
    <property type="evidence" value="ECO:0007669"/>
    <property type="project" value="TreeGrafter"/>
</dbReference>